<dbReference type="RefSeq" id="WP_344476892.1">
    <property type="nucleotide sequence ID" value="NZ_BAAAQX010000009.1"/>
</dbReference>
<proteinExistence type="predicted"/>
<protein>
    <submittedName>
        <fullName evidence="1">Uncharacterized protein</fullName>
    </submittedName>
</protein>
<accession>A0ABN3CH36</accession>
<gene>
    <name evidence="1" type="ORF">GCM10009850_040590</name>
</gene>
<name>A0ABN3CH36_9ACTN</name>
<comment type="caution">
    <text evidence="1">The sequence shown here is derived from an EMBL/GenBank/DDBJ whole genome shotgun (WGS) entry which is preliminary data.</text>
</comment>
<evidence type="ECO:0000313" key="1">
    <source>
        <dbReference type="EMBL" id="GAA2208601.1"/>
    </source>
</evidence>
<evidence type="ECO:0000313" key="2">
    <source>
        <dbReference type="Proteomes" id="UP001499843"/>
    </source>
</evidence>
<keyword evidence="2" id="KW-1185">Reference proteome</keyword>
<reference evidence="1 2" key="1">
    <citation type="journal article" date="2019" name="Int. J. Syst. Evol. Microbiol.">
        <title>The Global Catalogue of Microorganisms (GCM) 10K type strain sequencing project: providing services to taxonomists for standard genome sequencing and annotation.</title>
        <authorList>
            <consortium name="The Broad Institute Genomics Platform"/>
            <consortium name="The Broad Institute Genome Sequencing Center for Infectious Disease"/>
            <person name="Wu L."/>
            <person name="Ma J."/>
        </authorList>
    </citation>
    <scope>NUCLEOTIDE SEQUENCE [LARGE SCALE GENOMIC DNA]</scope>
    <source>
        <strain evidence="1 2">JCM 16114</strain>
    </source>
</reference>
<organism evidence="1 2">
    <name type="scientific">Nonomuraea monospora</name>
    <dbReference type="NCBI Taxonomy" id="568818"/>
    <lineage>
        <taxon>Bacteria</taxon>
        <taxon>Bacillati</taxon>
        <taxon>Actinomycetota</taxon>
        <taxon>Actinomycetes</taxon>
        <taxon>Streptosporangiales</taxon>
        <taxon>Streptosporangiaceae</taxon>
        <taxon>Nonomuraea</taxon>
    </lineage>
</organism>
<dbReference type="EMBL" id="BAAAQX010000009">
    <property type="protein sequence ID" value="GAA2208601.1"/>
    <property type="molecule type" value="Genomic_DNA"/>
</dbReference>
<dbReference type="Proteomes" id="UP001499843">
    <property type="component" value="Unassembled WGS sequence"/>
</dbReference>
<sequence>MPDLLWDEVKDLFDPDLNGSLPDVVIEETTAEDWQALLNLIQAREWPHAYSVGGEPAELVSAAAMVASADGGGAPELAVTPALRVWPILSSTGKPAREVWTAPLAGGKARPVTVLMSAEHSPDHPDLAFDAEADRVILLTNPARNPP</sequence>